<dbReference type="InterPro" id="IPR006236">
    <property type="entry name" value="PGDH"/>
</dbReference>
<evidence type="ECO:0000256" key="1">
    <source>
        <dbReference type="ARBA" id="ARBA00005216"/>
    </source>
</evidence>
<evidence type="ECO:0000259" key="17">
    <source>
        <dbReference type="Pfam" id="PF19304"/>
    </source>
</evidence>
<evidence type="ECO:0000313" key="18">
    <source>
        <dbReference type="Proteomes" id="UP001652642"/>
    </source>
</evidence>
<feature type="domain" description="D-3-phosphoglycerate dehydrogenase ASB" evidence="17">
    <location>
        <begin position="491"/>
        <end position="586"/>
    </location>
</feature>
<dbReference type="Gene3D" id="3.30.1330.90">
    <property type="entry name" value="D-3-phosphoglycerate dehydrogenase, domain 3"/>
    <property type="match status" value="1"/>
</dbReference>
<evidence type="ECO:0000256" key="11">
    <source>
        <dbReference type="ARBA" id="ARBA00023299"/>
    </source>
</evidence>
<evidence type="ECO:0000256" key="9">
    <source>
        <dbReference type="ARBA" id="ARBA00023002"/>
    </source>
</evidence>
<dbReference type="InterPro" id="IPR006139">
    <property type="entry name" value="D-isomer_2_OHA_DH_cat_dom"/>
</dbReference>
<dbReference type="PANTHER" id="PTHR42938:SF22">
    <property type="entry name" value="D-3-PHOSPHOGLYCERATE DEHYDROGENASE"/>
    <property type="match status" value="1"/>
</dbReference>
<dbReference type="InterPro" id="IPR006140">
    <property type="entry name" value="D-isomer_DH_NAD-bd"/>
</dbReference>
<dbReference type="SUPFAM" id="SSF51735">
    <property type="entry name" value="NAD(P)-binding Rossmann-fold domains"/>
    <property type="match status" value="1"/>
</dbReference>
<dbReference type="InterPro" id="IPR036291">
    <property type="entry name" value="NAD(P)-bd_dom_sf"/>
</dbReference>
<dbReference type="NCBIfam" id="TIGR01327">
    <property type="entry name" value="PGDH"/>
    <property type="match status" value="1"/>
</dbReference>
<keyword evidence="6" id="KW-0597">Phosphoprotein</keyword>
<dbReference type="SUPFAM" id="SSF143548">
    <property type="entry name" value="Serine metabolism enzymes domain"/>
    <property type="match status" value="1"/>
</dbReference>
<dbReference type="Gene3D" id="3.40.50.720">
    <property type="entry name" value="NAD(P)-binding Rossmann-like Domain"/>
    <property type="match status" value="2"/>
</dbReference>
<dbReference type="InterPro" id="IPR029752">
    <property type="entry name" value="D-isomer_DH_CS1"/>
</dbReference>
<organism evidence="18 19">
    <name type="scientific">Pogona vitticeps</name>
    <name type="common">central bearded dragon</name>
    <dbReference type="NCBI Taxonomy" id="103695"/>
    <lineage>
        <taxon>Eukaryota</taxon>
        <taxon>Metazoa</taxon>
        <taxon>Chordata</taxon>
        <taxon>Craniata</taxon>
        <taxon>Vertebrata</taxon>
        <taxon>Euteleostomi</taxon>
        <taxon>Lepidosauria</taxon>
        <taxon>Squamata</taxon>
        <taxon>Bifurcata</taxon>
        <taxon>Unidentata</taxon>
        <taxon>Episquamata</taxon>
        <taxon>Toxicofera</taxon>
        <taxon>Iguania</taxon>
        <taxon>Acrodonta</taxon>
        <taxon>Agamidae</taxon>
        <taxon>Amphibolurinae</taxon>
        <taxon>Pogona</taxon>
    </lineage>
</organism>
<dbReference type="Pfam" id="PF02826">
    <property type="entry name" value="2-Hacid_dh_C"/>
    <property type="match status" value="1"/>
</dbReference>
<dbReference type="InterPro" id="IPR029009">
    <property type="entry name" value="ASB_dom_sf"/>
</dbReference>
<keyword evidence="8" id="KW-0007">Acetylation</keyword>
<evidence type="ECO:0000259" key="16">
    <source>
        <dbReference type="Pfam" id="PF02826"/>
    </source>
</evidence>
<dbReference type="OrthoDB" id="1621027at2759"/>
<evidence type="ECO:0000256" key="4">
    <source>
        <dbReference type="ARBA" id="ARBA00013143"/>
    </source>
</evidence>
<dbReference type="CDD" id="cd12173">
    <property type="entry name" value="PGDH_4"/>
    <property type="match status" value="1"/>
</dbReference>
<keyword evidence="18" id="KW-1185">Reference proteome</keyword>
<dbReference type="SUPFAM" id="SSF52283">
    <property type="entry name" value="Formate/glycerate dehydrogenase catalytic domain-like"/>
    <property type="match status" value="1"/>
</dbReference>
<dbReference type="InterPro" id="IPR045626">
    <property type="entry name" value="PGDH_ASB_dom"/>
</dbReference>
<keyword evidence="11 13" id="KW-0718">Serine biosynthesis</keyword>
<proteinExistence type="inferred from homology"/>
<keyword evidence="9 13" id="KW-0560">Oxidoreductase</keyword>
<comment type="subunit">
    <text evidence="3">Homotetramer.</text>
</comment>
<dbReference type="KEGG" id="pvt:110089840"/>
<evidence type="ECO:0000256" key="3">
    <source>
        <dbReference type="ARBA" id="ARBA00011881"/>
    </source>
</evidence>
<dbReference type="Pfam" id="PF19304">
    <property type="entry name" value="PGDH_inter"/>
    <property type="match status" value="1"/>
</dbReference>
<dbReference type="Pfam" id="PF00389">
    <property type="entry name" value="2-Hacid_dh"/>
    <property type="match status" value="1"/>
</dbReference>
<dbReference type="GO" id="GO:0051287">
    <property type="term" value="F:NAD binding"/>
    <property type="evidence" value="ECO:0007669"/>
    <property type="project" value="UniProtKB-UniRule"/>
</dbReference>
<evidence type="ECO:0000256" key="7">
    <source>
        <dbReference type="ARBA" id="ARBA00022605"/>
    </source>
</evidence>
<dbReference type="PROSITE" id="PS00065">
    <property type="entry name" value="D_2_HYDROXYACID_DH_1"/>
    <property type="match status" value="1"/>
</dbReference>
<feature type="domain" description="D-isomer specific 2-hydroxyacid dehydrogenase catalytic" evidence="15">
    <location>
        <begin position="170"/>
        <end position="478"/>
    </location>
</feature>
<evidence type="ECO:0000256" key="10">
    <source>
        <dbReference type="ARBA" id="ARBA00023027"/>
    </source>
</evidence>
<comment type="pathway">
    <text evidence="1 13">Amino-acid biosynthesis; L-serine biosynthesis; L-serine from 3-phospho-D-glycerate: step 1/3.</text>
</comment>
<dbReference type="AlphaFoldDB" id="A0A6J0V9D8"/>
<evidence type="ECO:0000313" key="19">
    <source>
        <dbReference type="RefSeq" id="XP_020668838.2"/>
    </source>
</evidence>
<keyword evidence="7 13" id="KW-0028">Amino-acid biosynthesis</keyword>
<dbReference type="RefSeq" id="XP_020668838.2">
    <property type="nucleotide sequence ID" value="XM_020813179.2"/>
</dbReference>
<accession>A0A6J0V9D8</accession>
<dbReference type="Proteomes" id="UP001652642">
    <property type="component" value="Chromosome 4"/>
</dbReference>
<evidence type="ECO:0000256" key="14">
    <source>
        <dbReference type="SAM" id="MobiDB-lite"/>
    </source>
</evidence>
<name>A0A6J0V9D8_9SAUR</name>
<evidence type="ECO:0000256" key="5">
    <source>
        <dbReference type="ARBA" id="ARBA00021582"/>
    </source>
</evidence>
<comment type="similarity">
    <text evidence="2 13">Belongs to the D-isomer specific 2-hydroxyacid dehydrogenase family.</text>
</comment>
<dbReference type="UniPathway" id="UPA00135">
    <property type="reaction ID" value="UER00196"/>
</dbReference>
<dbReference type="CTD" id="26227"/>
<evidence type="ECO:0000256" key="8">
    <source>
        <dbReference type="ARBA" id="ARBA00022990"/>
    </source>
</evidence>
<feature type="domain" description="D-isomer specific 2-hydroxyacid dehydrogenase NAD-binding" evidence="16">
    <location>
        <begin position="273"/>
        <end position="446"/>
    </location>
</feature>
<reference evidence="19" key="1">
    <citation type="submission" date="2025-08" db="UniProtKB">
        <authorList>
            <consortium name="RefSeq"/>
        </authorList>
    </citation>
    <scope>IDENTIFICATION</scope>
</reference>
<protein>
    <recommendedName>
        <fullName evidence="5 13">D-3-phosphoglycerate dehydrogenase</fullName>
        <ecNumber evidence="4 13">1.1.1.95</ecNumber>
    </recommendedName>
</protein>
<dbReference type="PROSITE" id="PS00670">
    <property type="entry name" value="D_2_HYDROXYACID_DH_2"/>
    <property type="match status" value="1"/>
</dbReference>
<evidence type="ECO:0000259" key="15">
    <source>
        <dbReference type="Pfam" id="PF00389"/>
    </source>
</evidence>
<gene>
    <name evidence="19" type="primary">PHGDH</name>
</gene>
<evidence type="ECO:0000256" key="12">
    <source>
        <dbReference type="ARBA" id="ARBA00048731"/>
    </source>
</evidence>
<dbReference type="InterPro" id="IPR029753">
    <property type="entry name" value="D-isomer_DH_CS"/>
</dbReference>
<evidence type="ECO:0000256" key="6">
    <source>
        <dbReference type="ARBA" id="ARBA00022553"/>
    </source>
</evidence>
<comment type="catalytic activity">
    <reaction evidence="12 13">
        <text>(2R)-3-phosphoglycerate + NAD(+) = 3-phosphooxypyruvate + NADH + H(+)</text>
        <dbReference type="Rhea" id="RHEA:12641"/>
        <dbReference type="ChEBI" id="CHEBI:15378"/>
        <dbReference type="ChEBI" id="CHEBI:18110"/>
        <dbReference type="ChEBI" id="CHEBI:57540"/>
        <dbReference type="ChEBI" id="CHEBI:57945"/>
        <dbReference type="ChEBI" id="CHEBI:58272"/>
        <dbReference type="EC" id="1.1.1.95"/>
    </reaction>
</comment>
<dbReference type="EC" id="1.1.1.95" evidence="4 13"/>
<dbReference type="GO" id="GO:0006564">
    <property type="term" value="P:L-serine biosynthetic process"/>
    <property type="evidence" value="ECO:0007669"/>
    <property type="project" value="UniProtKB-KW"/>
</dbReference>
<sequence length="688" mass="72767">MCVVDGARQAEKHRHVSTPRDRSPEGPPPRLRGRVARLLRQALSPSRAAGRDGSRRRRAGGTTPPLARENGGVRGVEAPAWPGATKPRRSRRGRAQTPTLARGKFPVAGGGGRRWEKGAEVGPGRSAPIGRSEKPCLYRAPRRRAGSLSPARTKREARMAPSAATTLTKVLISDSLDPCCKQILQAAGIRVVEKANLSKEQLLAEIKDCDGLIVRSATKVTADIINAAEKLQVIGRAGTGVDNVDVEAATRKGILVMNTPTGNSLSAAELTCGMIMSLARQIPQAASSMKEGKWDRKKFMGMELQGKTLGILGLGRIGREVAIRMQSFGMKTIGYDPIITPEESASFGVEQLSLEQIWPLCDFITVHTPLLPSTTGLLNDATFAQCRPGVQVINCARGGIVDEGALLRALQSGQCGGAALDVFTEEPPKDKALINHPNVISCPHLGASTREAQSRCGKEIAVQLVDLTQGKPLVGAVNGQALSSAYASQTKPWIALAGALGTVLCALTHPANRGVQVVTHGSALQKASGYLIPAVAVGLLKETAQKNVNLVNGPLLAQEAGLKITATHRDKTEGSEEGLLELAVQDAPYVLVGSVQGSTPVLCHLSGAVFKPSVPLTGTMLFYRAKVSSASLLPTVIGLLGKAKIELLSYHHSSTVSGQEWSVLNISSALQSLQELKQHVTEAVQATF</sequence>
<keyword evidence="10 13" id="KW-0520">NAD</keyword>
<dbReference type="InParanoid" id="A0A6J0V9D8"/>
<evidence type="ECO:0000256" key="2">
    <source>
        <dbReference type="ARBA" id="ARBA00005854"/>
    </source>
</evidence>
<dbReference type="GeneID" id="110089840"/>
<dbReference type="GO" id="GO:0004617">
    <property type="term" value="F:phosphoglycerate dehydrogenase activity"/>
    <property type="evidence" value="ECO:0007669"/>
    <property type="project" value="UniProtKB-EC"/>
</dbReference>
<feature type="region of interest" description="Disordered" evidence="14">
    <location>
        <begin position="1"/>
        <end position="132"/>
    </location>
</feature>
<dbReference type="PANTHER" id="PTHR42938">
    <property type="entry name" value="FORMATE DEHYDROGENASE 1"/>
    <property type="match status" value="1"/>
</dbReference>
<evidence type="ECO:0000256" key="13">
    <source>
        <dbReference type="RuleBase" id="RU363003"/>
    </source>
</evidence>